<protein>
    <submittedName>
        <fullName evidence="2">Signal peptidase I</fullName>
    </submittedName>
</protein>
<sequence>MTDKRQRRERRGGRHRAAPSRAAVRALAAVGAVLIVGLVLVLGWRATGGRWLSVDSPSMGQAAPVGTLVLTRPIALDQVRVGDIISFDPVEGGVTHTHRVVRITDGVVFTKGDINGAEDPRPVVPDHLVGKVVARLWGMAYVIKALPILLPGAGLVWLLTRWSTPRWRVSTRLVGYSLVVCAAIVALRPLVNAAVLTTLGEAGVTTATVVATGVLPVRVQDPDGVFADLRAGQVADLVSKAANSDGQVPFTVDAHMSVLWWTVCLALCCVPFAVSVFLGRRTVR</sequence>
<dbReference type="AlphaFoldDB" id="A0A1H9L8I6"/>
<keyword evidence="1" id="KW-0812">Transmembrane</keyword>
<dbReference type="STRING" id="155974.SAMN04487818_101489"/>
<feature type="transmembrane region" description="Helical" evidence="1">
    <location>
        <begin position="21"/>
        <end position="44"/>
    </location>
</feature>
<evidence type="ECO:0000256" key="1">
    <source>
        <dbReference type="SAM" id="Phobius"/>
    </source>
</evidence>
<reference evidence="3" key="1">
    <citation type="submission" date="2016-10" db="EMBL/GenBank/DDBJ databases">
        <authorList>
            <person name="Varghese N."/>
            <person name="Submissions S."/>
        </authorList>
    </citation>
    <scope>NUCLEOTIDE SEQUENCE [LARGE SCALE GENOMIC DNA]</scope>
    <source>
        <strain evidence="3">DSM 44260</strain>
    </source>
</reference>
<feature type="transmembrane region" description="Helical" evidence="1">
    <location>
        <begin position="171"/>
        <end position="191"/>
    </location>
</feature>
<accession>A0A1H9L8I6</accession>
<gene>
    <name evidence="2" type="ORF">SAMN04487818_101489</name>
</gene>
<dbReference type="Proteomes" id="UP000199051">
    <property type="component" value="Unassembled WGS sequence"/>
</dbReference>
<keyword evidence="3" id="KW-1185">Reference proteome</keyword>
<keyword evidence="1" id="KW-1133">Transmembrane helix</keyword>
<name>A0A1H9L8I6_9PSEU</name>
<keyword evidence="1" id="KW-0472">Membrane</keyword>
<proteinExistence type="predicted"/>
<evidence type="ECO:0000313" key="2">
    <source>
        <dbReference type="EMBL" id="SER07313.1"/>
    </source>
</evidence>
<organism evidence="2 3">
    <name type="scientific">Actinokineospora terrae</name>
    <dbReference type="NCBI Taxonomy" id="155974"/>
    <lineage>
        <taxon>Bacteria</taxon>
        <taxon>Bacillati</taxon>
        <taxon>Actinomycetota</taxon>
        <taxon>Actinomycetes</taxon>
        <taxon>Pseudonocardiales</taxon>
        <taxon>Pseudonocardiaceae</taxon>
        <taxon>Actinokineospora</taxon>
    </lineage>
</organism>
<feature type="transmembrane region" description="Helical" evidence="1">
    <location>
        <begin position="136"/>
        <end position="159"/>
    </location>
</feature>
<feature type="transmembrane region" description="Helical" evidence="1">
    <location>
        <begin position="258"/>
        <end position="278"/>
    </location>
</feature>
<dbReference type="EMBL" id="FOGI01000001">
    <property type="protein sequence ID" value="SER07313.1"/>
    <property type="molecule type" value="Genomic_DNA"/>
</dbReference>
<evidence type="ECO:0000313" key="3">
    <source>
        <dbReference type="Proteomes" id="UP000199051"/>
    </source>
</evidence>
<dbReference type="RefSeq" id="WP_143073310.1">
    <property type="nucleotide sequence ID" value="NZ_FOGI01000001.1"/>
</dbReference>